<keyword evidence="2" id="KW-1133">Transmembrane helix</keyword>
<evidence type="ECO:0000313" key="4">
    <source>
        <dbReference type="Proteomes" id="UP000243002"/>
    </source>
</evidence>
<keyword evidence="4" id="KW-1185">Reference proteome</keyword>
<keyword evidence="2" id="KW-0812">Transmembrane</keyword>
<dbReference type="AlphaFoldDB" id="A0A2P7N0H9"/>
<protein>
    <recommendedName>
        <fullName evidence="5">DUF2973 domain-containing protein</fullName>
    </recommendedName>
</protein>
<feature type="region of interest" description="Disordered" evidence="1">
    <location>
        <begin position="31"/>
        <end position="52"/>
    </location>
</feature>
<sequence length="75" mass="8662">MNDLLAVIYFVFFAAIAGGAFALMSQNLRSSQERDSLQTPRRRSRVHPEAPQPGEEVLYVDFSRERLEQMYQQTP</sequence>
<dbReference type="EMBL" id="PXXO01000002">
    <property type="protein sequence ID" value="PSJ06968.1"/>
    <property type="molecule type" value="Genomic_DNA"/>
</dbReference>
<proteinExistence type="predicted"/>
<accession>A0A2P7N0H9</accession>
<evidence type="ECO:0000313" key="3">
    <source>
        <dbReference type="EMBL" id="PSJ06968.1"/>
    </source>
</evidence>
<dbReference type="RefSeq" id="WP_106501942.1">
    <property type="nucleotide sequence ID" value="NZ_PXXO01000002.1"/>
</dbReference>
<keyword evidence="2" id="KW-0472">Membrane</keyword>
<dbReference type="OrthoDB" id="559236at2"/>
<reference evidence="3 4" key="1">
    <citation type="journal article" date="2018" name="Environ. Microbiol.">
        <title>Ecological and genomic features of two widespread freshwater picocyanobacteria.</title>
        <authorList>
            <person name="Cabello-Yeves P.J."/>
            <person name="Picazo A."/>
            <person name="Camacho A."/>
            <person name="Callieri C."/>
            <person name="Rosselli R."/>
            <person name="Roda-Garcia J.J."/>
            <person name="Coutinho F.H."/>
            <person name="Rodriguez-Valera F."/>
        </authorList>
    </citation>
    <scope>NUCLEOTIDE SEQUENCE [LARGE SCALE GENOMIC DNA]</scope>
    <source>
        <strain evidence="3 4">Tous</strain>
    </source>
</reference>
<organism evidence="3 4">
    <name type="scientific">Cyanobium usitatum str. Tous</name>
    <dbReference type="NCBI Taxonomy" id="2116684"/>
    <lineage>
        <taxon>Bacteria</taxon>
        <taxon>Bacillati</taxon>
        <taxon>Cyanobacteriota</taxon>
        <taxon>Cyanophyceae</taxon>
        <taxon>Synechococcales</taxon>
        <taxon>Prochlorococcaceae</taxon>
        <taxon>Cyanobium</taxon>
    </lineage>
</organism>
<evidence type="ECO:0000256" key="1">
    <source>
        <dbReference type="SAM" id="MobiDB-lite"/>
    </source>
</evidence>
<comment type="caution">
    <text evidence="3">The sequence shown here is derived from an EMBL/GenBank/DDBJ whole genome shotgun (WGS) entry which is preliminary data.</text>
</comment>
<dbReference type="Proteomes" id="UP000243002">
    <property type="component" value="Unassembled WGS sequence"/>
</dbReference>
<evidence type="ECO:0008006" key="5">
    <source>
        <dbReference type="Google" id="ProtNLM"/>
    </source>
</evidence>
<name>A0A2P7N0H9_9CYAN</name>
<evidence type="ECO:0000256" key="2">
    <source>
        <dbReference type="SAM" id="Phobius"/>
    </source>
</evidence>
<gene>
    <name evidence="3" type="ORF">C7K55_03170</name>
</gene>
<feature type="transmembrane region" description="Helical" evidence="2">
    <location>
        <begin position="6"/>
        <end position="24"/>
    </location>
</feature>